<dbReference type="Proteomes" id="UP001180481">
    <property type="component" value="Chromosome"/>
</dbReference>
<keyword evidence="1" id="KW-0812">Transmembrane</keyword>
<dbReference type="RefSeq" id="WP_309531629.1">
    <property type="nucleotide sequence ID" value="NZ_CP133721.1"/>
</dbReference>
<sequence length="127" mass="13958">MNTKNFIIGGIAGGIINFFLGWIFYGMLFKDLYPQTGNENLLFVFLGCLTFGFLVSQITINWAQAIDFSSGLKVGIIVGLLYSLSMNFFMYSSMQVNYENMAIDVIINIISTGLIGATIAAINGKLK</sequence>
<feature type="transmembrane region" description="Helical" evidence="1">
    <location>
        <begin position="102"/>
        <end position="122"/>
    </location>
</feature>
<name>A0ABY9R8G5_9FLAO</name>
<accession>A0ABY9R8G5</accession>
<feature type="transmembrane region" description="Helical" evidence="1">
    <location>
        <begin position="6"/>
        <end position="29"/>
    </location>
</feature>
<organism evidence="2 3">
    <name type="scientific">Flavobacterium nakdongensis</name>
    <dbReference type="NCBI Taxonomy" id="3073563"/>
    <lineage>
        <taxon>Bacteria</taxon>
        <taxon>Pseudomonadati</taxon>
        <taxon>Bacteroidota</taxon>
        <taxon>Flavobacteriia</taxon>
        <taxon>Flavobacteriales</taxon>
        <taxon>Flavobacteriaceae</taxon>
        <taxon>Flavobacterium</taxon>
    </lineage>
</organism>
<keyword evidence="1" id="KW-0472">Membrane</keyword>
<evidence type="ECO:0000256" key="1">
    <source>
        <dbReference type="SAM" id="Phobius"/>
    </source>
</evidence>
<proteinExistence type="predicted"/>
<dbReference type="EMBL" id="CP133721">
    <property type="protein sequence ID" value="WMW77251.1"/>
    <property type="molecule type" value="Genomic_DNA"/>
</dbReference>
<keyword evidence="3" id="KW-1185">Reference proteome</keyword>
<feature type="transmembrane region" description="Helical" evidence="1">
    <location>
        <begin position="72"/>
        <end position="90"/>
    </location>
</feature>
<feature type="transmembrane region" description="Helical" evidence="1">
    <location>
        <begin position="41"/>
        <end position="60"/>
    </location>
</feature>
<gene>
    <name evidence="2" type="ORF">RF683_07050</name>
</gene>
<evidence type="ECO:0000313" key="2">
    <source>
        <dbReference type="EMBL" id="WMW77251.1"/>
    </source>
</evidence>
<protein>
    <recommendedName>
        <fullName evidence="4">DUF1761 domain-containing protein</fullName>
    </recommendedName>
</protein>
<evidence type="ECO:0008006" key="4">
    <source>
        <dbReference type="Google" id="ProtNLM"/>
    </source>
</evidence>
<evidence type="ECO:0000313" key="3">
    <source>
        <dbReference type="Proteomes" id="UP001180481"/>
    </source>
</evidence>
<keyword evidence="1" id="KW-1133">Transmembrane helix</keyword>
<reference evidence="2" key="1">
    <citation type="submission" date="2023-09" db="EMBL/GenBank/DDBJ databases">
        <title>Flavobacterium sp. 20NA77.7 isolated from freshwater.</title>
        <authorList>
            <person name="Le V."/>
            <person name="Ko S.-R."/>
            <person name="Ahn C.-Y."/>
            <person name="Oh H.-M."/>
        </authorList>
    </citation>
    <scope>NUCLEOTIDE SEQUENCE</scope>
    <source>
        <strain evidence="2">20NA77.7</strain>
    </source>
</reference>